<keyword evidence="4" id="KW-1185">Reference proteome</keyword>
<feature type="compositionally biased region" description="Polar residues" evidence="1">
    <location>
        <begin position="376"/>
        <end position="413"/>
    </location>
</feature>
<feature type="region of interest" description="Disordered" evidence="1">
    <location>
        <begin position="312"/>
        <end position="413"/>
    </location>
</feature>
<organism evidence="3 4">
    <name type="scientific">Pleurodeles waltl</name>
    <name type="common">Iberian ribbed newt</name>
    <dbReference type="NCBI Taxonomy" id="8319"/>
    <lineage>
        <taxon>Eukaryota</taxon>
        <taxon>Metazoa</taxon>
        <taxon>Chordata</taxon>
        <taxon>Craniata</taxon>
        <taxon>Vertebrata</taxon>
        <taxon>Euteleostomi</taxon>
        <taxon>Amphibia</taxon>
        <taxon>Batrachia</taxon>
        <taxon>Caudata</taxon>
        <taxon>Salamandroidea</taxon>
        <taxon>Salamandridae</taxon>
        <taxon>Pleurodelinae</taxon>
        <taxon>Pleurodeles</taxon>
    </lineage>
</organism>
<feature type="region of interest" description="Disordered" evidence="1">
    <location>
        <begin position="219"/>
        <end position="282"/>
    </location>
</feature>
<feature type="compositionally biased region" description="Basic residues" evidence="1">
    <location>
        <begin position="269"/>
        <end position="278"/>
    </location>
</feature>
<gene>
    <name evidence="3" type="ORF">NDU88_001929</name>
</gene>
<accession>A0AAV7M4J6</accession>
<evidence type="ECO:0000313" key="4">
    <source>
        <dbReference type="Proteomes" id="UP001066276"/>
    </source>
</evidence>
<feature type="compositionally biased region" description="Polar residues" evidence="1">
    <location>
        <begin position="314"/>
        <end position="328"/>
    </location>
</feature>
<name>A0AAV7M4J6_PLEWA</name>
<dbReference type="Proteomes" id="UP001066276">
    <property type="component" value="Chromosome 10"/>
</dbReference>
<protein>
    <recommendedName>
        <fullName evidence="2">Myb/SANT-like DNA-binding domain-containing protein</fullName>
    </recommendedName>
</protein>
<dbReference type="PANTHER" id="PTHR23098:SF23">
    <property type="entry name" value="MYB-RELATED TRANSCRIPTION FACTOR, PARTNER OF PROFILIN-LIKE ISOFORM X2-RELATED"/>
    <property type="match status" value="1"/>
</dbReference>
<feature type="compositionally biased region" description="Low complexity" evidence="1">
    <location>
        <begin position="156"/>
        <end position="185"/>
    </location>
</feature>
<feature type="region of interest" description="Disordered" evidence="1">
    <location>
        <begin position="122"/>
        <end position="185"/>
    </location>
</feature>
<dbReference type="Pfam" id="PF13873">
    <property type="entry name" value="Myb_DNA-bind_5"/>
    <property type="match status" value="1"/>
</dbReference>
<evidence type="ECO:0000259" key="2">
    <source>
        <dbReference type="Pfam" id="PF13873"/>
    </source>
</evidence>
<evidence type="ECO:0000256" key="1">
    <source>
        <dbReference type="SAM" id="MobiDB-lite"/>
    </source>
</evidence>
<feature type="domain" description="Myb/SANT-like DNA-binding" evidence="2">
    <location>
        <begin position="8"/>
        <end position="81"/>
    </location>
</feature>
<dbReference type="InterPro" id="IPR028002">
    <property type="entry name" value="Myb_DNA-bind_5"/>
</dbReference>
<reference evidence="3" key="1">
    <citation type="journal article" date="2022" name="bioRxiv">
        <title>Sequencing and chromosome-scale assembly of the giantPleurodeles waltlgenome.</title>
        <authorList>
            <person name="Brown T."/>
            <person name="Elewa A."/>
            <person name="Iarovenko S."/>
            <person name="Subramanian E."/>
            <person name="Araus A.J."/>
            <person name="Petzold A."/>
            <person name="Susuki M."/>
            <person name="Suzuki K.-i.T."/>
            <person name="Hayashi T."/>
            <person name="Toyoda A."/>
            <person name="Oliveira C."/>
            <person name="Osipova E."/>
            <person name="Leigh N.D."/>
            <person name="Simon A."/>
            <person name="Yun M.H."/>
        </authorList>
    </citation>
    <scope>NUCLEOTIDE SEQUENCE</scope>
    <source>
        <strain evidence="3">20211129_DDA</strain>
        <tissue evidence="3">Liver</tissue>
    </source>
</reference>
<evidence type="ECO:0000313" key="3">
    <source>
        <dbReference type="EMBL" id="KAJ1096798.1"/>
    </source>
</evidence>
<dbReference type="EMBL" id="JANPWB010000014">
    <property type="protein sequence ID" value="KAJ1096798.1"/>
    <property type="molecule type" value="Genomic_DNA"/>
</dbReference>
<proteinExistence type="predicted"/>
<comment type="caution">
    <text evidence="3">The sequence shown here is derived from an EMBL/GenBank/DDBJ whole genome shotgun (WGS) entry which is preliminary data.</text>
</comment>
<dbReference type="GO" id="GO:0005634">
    <property type="term" value="C:nucleus"/>
    <property type="evidence" value="ECO:0007669"/>
    <property type="project" value="TreeGrafter"/>
</dbReference>
<feature type="compositionally biased region" description="Low complexity" evidence="1">
    <location>
        <begin position="330"/>
        <end position="375"/>
    </location>
</feature>
<dbReference type="PANTHER" id="PTHR23098">
    <property type="entry name" value="AGAP001331-PA-RELATED"/>
    <property type="match status" value="1"/>
</dbReference>
<sequence>MARASWERAPAFKSEELEKLVDEVLPQYTLLYAPPDKQVSAHQKKYIWRAIAKDVRTLGVYHRRSTHCRKRWEDIRRWSKKMAEAQLGMASQRGRGARRIMTPLMFRILAVVYPELDGRLRASQQPHGASSGRGGVAPEQEGAASHMALEGDTTDSEFTSGTEGEGSSTAGTGADTSDTDSSSDGRSLVVAATSVPPASSVVPIVIGIWSAPATRAASVARSHSTDSPPPVKHQKLASARRERGKTPATKAAPRGTGGSVDSAATPSKVGKRHKKVSKSGKTAIIPAAQEATATIPAAQEATAIIPAAQEATASTSPAAQEATATSPAVQEATTSTSPAAQEATATSPAAQEATTSTSPAAQEATATSPAAQEATGTSPAAQAATGTSPATQEANATGTAAQEASASTSPAGP</sequence>
<dbReference type="AlphaFoldDB" id="A0AAV7M4J6"/>